<comment type="caution">
    <text evidence="2">The sequence shown here is derived from an EMBL/GenBank/DDBJ whole genome shotgun (WGS) entry which is preliminary data.</text>
</comment>
<gene>
    <name evidence="2" type="ORF">PTI45_01531</name>
</gene>
<dbReference type="InterPro" id="IPR036291">
    <property type="entry name" value="NAD(P)-bd_dom_sf"/>
</dbReference>
<feature type="domain" description="Enoyl reductase (ER)" evidence="1">
    <location>
        <begin position="13"/>
        <end position="305"/>
    </location>
</feature>
<dbReference type="Gene3D" id="3.90.180.10">
    <property type="entry name" value="Medium-chain alcohol dehydrogenases, catalytic domain"/>
    <property type="match status" value="1"/>
</dbReference>
<evidence type="ECO:0000259" key="1">
    <source>
        <dbReference type="SMART" id="SM00829"/>
    </source>
</evidence>
<organism evidence="2 3">
    <name type="scientific">Paenibacillus nuruki</name>
    <dbReference type="NCBI Taxonomy" id="1886670"/>
    <lineage>
        <taxon>Bacteria</taxon>
        <taxon>Bacillati</taxon>
        <taxon>Bacillota</taxon>
        <taxon>Bacilli</taxon>
        <taxon>Bacillales</taxon>
        <taxon>Paenibacillaceae</taxon>
        <taxon>Paenibacillus</taxon>
    </lineage>
</organism>
<dbReference type="SUPFAM" id="SSF51735">
    <property type="entry name" value="NAD(P)-binding Rossmann-fold domains"/>
    <property type="match status" value="1"/>
</dbReference>
<dbReference type="Gene3D" id="3.40.50.720">
    <property type="entry name" value="NAD(P)-binding Rossmann-like Domain"/>
    <property type="match status" value="1"/>
</dbReference>
<sequence>MGKMNAIVISNYGGPEVMELKSIDIPVPQAGQVLVQIKYASVIPLDFKIRNGWLQVVFPTSFPYIPGNAMAGEIVSVAADVTDFQPGDRVFGIANGSYAEYSVAATNQLVKMPDHLSFEDAATIKGGADSAWKALFTEGNLEKGQTVLIHAAAGGVGQYAVQLAKWKGATVIGTASTSNIEFIKELGVDQAIDYTTTSFETEIDQVDVVVDLVGGETEDKSWSLLKEQGILVSLVKQPSQQNADLYHVTAKFNTENPTPTDLETITRLIADKTLKTEIDSIFDLKDASEALQRSESRRGRGRILLKI</sequence>
<dbReference type="CDD" id="cd05289">
    <property type="entry name" value="MDR_like_2"/>
    <property type="match status" value="1"/>
</dbReference>
<dbReference type="EMBL" id="MDER01000032">
    <property type="protein sequence ID" value="ODP29022.1"/>
    <property type="molecule type" value="Genomic_DNA"/>
</dbReference>
<reference evidence="2 3" key="1">
    <citation type="submission" date="2016-08" db="EMBL/GenBank/DDBJ databases">
        <title>Genome sequencing of Paenibacillus sp. TI45-13ar, isolated from Korean traditional nuruk.</title>
        <authorList>
            <person name="Kim S.-J."/>
        </authorList>
    </citation>
    <scope>NUCLEOTIDE SEQUENCE [LARGE SCALE GENOMIC DNA]</scope>
    <source>
        <strain evidence="2 3">TI45-13ar</strain>
    </source>
</reference>
<keyword evidence="2" id="KW-0560">Oxidoreductase</keyword>
<dbReference type="PATRIC" id="fig|1886670.3.peg.1560"/>
<dbReference type="RefSeq" id="WP_069326968.1">
    <property type="nucleotide sequence ID" value="NZ_MDER01000032.1"/>
</dbReference>
<proteinExistence type="predicted"/>
<evidence type="ECO:0000313" key="3">
    <source>
        <dbReference type="Proteomes" id="UP000094578"/>
    </source>
</evidence>
<dbReference type="Pfam" id="PF13602">
    <property type="entry name" value="ADH_zinc_N_2"/>
    <property type="match status" value="1"/>
</dbReference>
<protein>
    <submittedName>
        <fullName evidence="2">NADPH:quinone reductase</fullName>
        <ecNumber evidence="2">1.6.5.5</ecNumber>
    </submittedName>
</protein>
<dbReference type="InterPro" id="IPR052733">
    <property type="entry name" value="Chloroplast_QOR"/>
</dbReference>
<evidence type="ECO:0000313" key="2">
    <source>
        <dbReference type="EMBL" id="ODP29022.1"/>
    </source>
</evidence>
<dbReference type="Pfam" id="PF08240">
    <property type="entry name" value="ADH_N"/>
    <property type="match status" value="1"/>
</dbReference>
<dbReference type="AlphaFoldDB" id="A0A1E3L5D8"/>
<dbReference type="InterPro" id="IPR013154">
    <property type="entry name" value="ADH-like_N"/>
</dbReference>
<dbReference type="EC" id="1.6.5.5" evidence="2"/>
<dbReference type="Proteomes" id="UP000094578">
    <property type="component" value="Unassembled WGS sequence"/>
</dbReference>
<dbReference type="SUPFAM" id="SSF50129">
    <property type="entry name" value="GroES-like"/>
    <property type="match status" value="1"/>
</dbReference>
<name>A0A1E3L5D8_9BACL</name>
<dbReference type="PANTHER" id="PTHR44013:SF1">
    <property type="entry name" value="ZINC-TYPE ALCOHOL DEHYDROGENASE-LIKE PROTEIN C16A3.02C"/>
    <property type="match status" value="1"/>
</dbReference>
<dbReference type="SMART" id="SM00829">
    <property type="entry name" value="PKS_ER"/>
    <property type="match status" value="1"/>
</dbReference>
<dbReference type="InterPro" id="IPR011032">
    <property type="entry name" value="GroES-like_sf"/>
</dbReference>
<dbReference type="InterPro" id="IPR002364">
    <property type="entry name" value="Quin_OxRdtase/zeta-crystal_CS"/>
</dbReference>
<dbReference type="PROSITE" id="PS01162">
    <property type="entry name" value="QOR_ZETA_CRYSTAL"/>
    <property type="match status" value="1"/>
</dbReference>
<dbReference type="STRING" id="1886670.PTI45_01531"/>
<keyword evidence="3" id="KW-1185">Reference proteome</keyword>
<dbReference type="InterPro" id="IPR020843">
    <property type="entry name" value="ER"/>
</dbReference>
<accession>A0A1E3L5D8</accession>
<dbReference type="GO" id="GO:0008270">
    <property type="term" value="F:zinc ion binding"/>
    <property type="evidence" value="ECO:0007669"/>
    <property type="project" value="InterPro"/>
</dbReference>
<dbReference type="PANTHER" id="PTHR44013">
    <property type="entry name" value="ZINC-TYPE ALCOHOL DEHYDROGENASE-LIKE PROTEIN C16A3.02C"/>
    <property type="match status" value="1"/>
</dbReference>
<dbReference type="GO" id="GO:0003960">
    <property type="term" value="F:quinone reductase (NADPH) activity"/>
    <property type="evidence" value="ECO:0007669"/>
    <property type="project" value="UniProtKB-EC"/>
</dbReference>